<organism evidence="1">
    <name type="scientific">Tanacetum cinerariifolium</name>
    <name type="common">Dalmatian daisy</name>
    <name type="synonym">Chrysanthemum cinerariifolium</name>
    <dbReference type="NCBI Taxonomy" id="118510"/>
    <lineage>
        <taxon>Eukaryota</taxon>
        <taxon>Viridiplantae</taxon>
        <taxon>Streptophyta</taxon>
        <taxon>Embryophyta</taxon>
        <taxon>Tracheophyta</taxon>
        <taxon>Spermatophyta</taxon>
        <taxon>Magnoliopsida</taxon>
        <taxon>eudicotyledons</taxon>
        <taxon>Gunneridae</taxon>
        <taxon>Pentapetalae</taxon>
        <taxon>asterids</taxon>
        <taxon>campanulids</taxon>
        <taxon>Asterales</taxon>
        <taxon>Asteraceae</taxon>
        <taxon>Asteroideae</taxon>
        <taxon>Anthemideae</taxon>
        <taxon>Anthemidinae</taxon>
        <taxon>Tanacetum</taxon>
    </lineage>
</organism>
<name>A0A6L2LSM4_TANCI</name>
<dbReference type="EMBL" id="BKCJ010004988">
    <property type="protein sequence ID" value="GEU64250.1"/>
    <property type="molecule type" value="Genomic_DNA"/>
</dbReference>
<evidence type="ECO:0000313" key="1">
    <source>
        <dbReference type="EMBL" id="GEU64250.1"/>
    </source>
</evidence>
<accession>A0A6L2LSM4</accession>
<reference evidence="1" key="1">
    <citation type="journal article" date="2019" name="Sci. Rep.">
        <title>Draft genome of Tanacetum cinerariifolium, the natural source of mosquito coil.</title>
        <authorList>
            <person name="Yamashiro T."/>
            <person name="Shiraishi A."/>
            <person name="Satake H."/>
            <person name="Nakayama K."/>
        </authorList>
    </citation>
    <scope>NUCLEOTIDE SEQUENCE</scope>
</reference>
<feature type="non-terminal residue" evidence="1">
    <location>
        <position position="1"/>
    </location>
</feature>
<proteinExistence type="predicted"/>
<sequence>HSLFHRRFILRFDAIDFQEAVEQGGREGGCGLSDHVAARGWGQKSKDEPNTDVSRHQRGSNIIEQVPYDPSKRNMISLDGREFTDPKVSRKITSILKTMFNASWTTWKEVDKSAHDELWAHFKENSMKKRYPDIMLKAIGESVKLAWTAGVQLIGANCSVLKPYNPEWIQQIH</sequence>
<gene>
    <name evidence="1" type="ORF">Tci_036228</name>
</gene>
<dbReference type="AlphaFoldDB" id="A0A6L2LSM4"/>
<protein>
    <submittedName>
        <fullName evidence="1">Uncharacterized protein</fullName>
    </submittedName>
</protein>
<comment type="caution">
    <text evidence="1">The sequence shown here is derived from an EMBL/GenBank/DDBJ whole genome shotgun (WGS) entry which is preliminary data.</text>
</comment>